<evidence type="ECO:0000313" key="5">
    <source>
        <dbReference type="Proteomes" id="UP000256845"/>
    </source>
</evidence>
<dbReference type="PANTHER" id="PTHR43316:SF3">
    <property type="entry name" value="HALOACID DEHALOGENASE, TYPE II (AFU_ORTHOLOGUE AFUA_2G07750)-RELATED"/>
    <property type="match status" value="1"/>
</dbReference>
<dbReference type="SFLD" id="SFLDF00045">
    <property type="entry name" value="2-haloacid_dehalogenase"/>
    <property type="match status" value="1"/>
</dbReference>
<dbReference type="InterPro" id="IPR023214">
    <property type="entry name" value="HAD_sf"/>
</dbReference>
<evidence type="ECO:0000256" key="2">
    <source>
        <dbReference type="ARBA" id="ARBA00022801"/>
    </source>
</evidence>
<dbReference type="EMBL" id="QRDW01000001">
    <property type="protein sequence ID" value="RED53457.1"/>
    <property type="molecule type" value="Genomic_DNA"/>
</dbReference>
<dbReference type="PANTHER" id="PTHR43316">
    <property type="entry name" value="HYDROLASE, HALOACID DELAHOGENASE-RELATED"/>
    <property type="match status" value="1"/>
</dbReference>
<evidence type="ECO:0000256" key="1">
    <source>
        <dbReference type="ARBA" id="ARBA00008106"/>
    </source>
</evidence>
<dbReference type="SFLD" id="SFLDG01135">
    <property type="entry name" value="C1.5.6:_HAD__Beta-PGM__Phospha"/>
    <property type="match status" value="1"/>
</dbReference>
<accession>A0A3D9HVH2</accession>
<dbReference type="Gene3D" id="1.10.150.240">
    <property type="entry name" value="Putative phosphatase, domain 2"/>
    <property type="match status" value="1"/>
</dbReference>
<dbReference type="Pfam" id="PF00702">
    <property type="entry name" value="Hydrolase"/>
    <property type="match status" value="1"/>
</dbReference>
<dbReference type="InterPro" id="IPR006328">
    <property type="entry name" value="2-HAD"/>
</dbReference>
<protein>
    <recommendedName>
        <fullName evidence="3">(S)-2-haloacid dehalogenase</fullName>
        <ecNumber evidence="3">3.8.1.2</ecNumber>
    </recommendedName>
    <alternativeName>
        <fullName evidence="3">2-haloalkanoic acid dehalogenase</fullName>
    </alternativeName>
    <alternativeName>
        <fullName evidence="3">Halocarboxylic acid halidohydrolase</fullName>
    </alternativeName>
    <alternativeName>
        <fullName evidence="3">L-2-haloacid dehalogenase</fullName>
    </alternativeName>
</protein>
<comment type="similarity">
    <text evidence="1 3">Belongs to the HAD-like hydrolase superfamily. S-2-haloalkanoic acid dehalogenase family.</text>
</comment>
<dbReference type="InterPro" id="IPR051540">
    <property type="entry name" value="S-2-haloacid_dehalogenase"/>
</dbReference>
<evidence type="ECO:0000256" key="3">
    <source>
        <dbReference type="RuleBase" id="RU368077"/>
    </source>
</evidence>
<dbReference type="SFLD" id="SFLDS00003">
    <property type="entry name" value="Haloacid_Dehalogenase"/>
    <property type="match status" value="1"/>
</dbReference>
<proteinExistence type="inferred from homology"/>
<dbReference type="SUPFAM" id="SSF56784">
    <property type="entry name" value="HAD-like"/>
    <property type="match status" value="1"/>
</dbReference>
<comment type="catalytic activity">
    <reaction evidence="3">
        <text>an (S)-2-haloacid + H2O = a (2R)-2-hydroxycarboxylate + a halide anion + H(+)</text>
        <dbReference type="Rhea" id="RHEA:11192"/>
        <dbReference type="ChEBI" id="CHEBI:15377"/>
        <dbReference type="ChEBI" id="CHEBI:15378"/>
        <dbReference type="ChEBI" id="CHEBI:16042"/>
        <dbReference type="ChEBI" id="CHEBI:58314"/>
        <dbReference type="ChEBI" id="CHEBI:137405"/>
        <dbReference type="EC" id="3.8.1.2"/>
    </reaction>
</comment>
<dbReference type="GO" id="GO:0018784">
    <property type="term" value="F:(S)-2-haloacid dehalogenase activity"/>
    <property type="evidence" value="ECO:0007669"/>
    <property type="project" value="UniProtKB-UniRule"/>
</dbReference>
<dbReference type="Gene3D" id="3.40.50.1000">
    <property type="entry name" value="HAD superfamily/HAD-like"/>
    <property type="match status" value="1"/>
</dbReference>
<comment type="caution">
    <text evidence="4">The sequence shown here is derived from an EMBL/GenBank/DDBJ whole genome shotgun (WGS) entry which is preliminary data.</text>
</comment>
<dbReference type="RefSeq" id="WP_115934596.1">
    <property type="nucleotide sequence ID" value="NZ_QRDW01000001.1"/>
</dbReference>
<name>A0A3D9HVH2_9PROT</name>
<dbReference type="Proteomes" id="UP000256845">
    <property type="component" value="Unassembled WGS sequence"/>
</dbReference>
<keyword evidence="5" id="KW-1185">Reference proteome</keyword>
<dbReference type="InterPro" id="IPR006439">
    <property type="entry name" value="HAD-SF_hydro_IA"/>
</dbReference>
<dbReference type="InterPro" id="IPR023198">
    <property type="entry name" value="PGP-like_dom2"/>
</dbReference>
<dbReference type="CDD" id="cd02588">
    <property type="entry name" value="HAD_L2-DEX"/>
    <property type="match status" value="1"/>
</dbReference>
<dbReference type="AlphaFoldDB" id="A0A3D9HVH2"/>
<reference evidence="4 5" key="1">
    <citation type="submission" date="2018-07" db="EMBL/GenBank/DDBJ databases">
        <title>Genomic Encyclopedia of Type Strains, Phase III (KMG-III): the genomes of soil and plant-associated and newly described type strains.</title>
        <authorList>
            <person name="Whitman W."/>
        </authorList>
    </citation>
    <scope>NUCLEOTIDE SEQUENCE [LARGE SCALE GENOMIC DNA]</scope>
    <source>
        <strain evidence="4 5">CECT 8488</strain>
    </source>
</reference>
<keyword evidence="2 3" id="KW-0378">Hydrolase</keyword>
<dbReference type="NCBIfam" id="TIGR01428">
    <property type="entry name" value="HAD_type_II"/>
    <property type="match status" value="1"/>
</dbReference>
<dbReference type="EC" id="3.8.1.2" evidence="3"/>
<evidence type="ECO:0000313" key="4">
    <source>
        <dbReference type="EMBL" id="RED53457.1"/>
    </source>
</evidence>
<gene>
    <name evidence="4" type="ORF">DFP90_101246</name>
</gene>
<dbReference type="OrthoDB" id="7989657at2"/>
<dbReference type="InterPro" id="IPR036412">
    <property type="entry name" value="HAD-like_sf"/>
</dbReference>
<dbReference type="PRINTS" id="PR00413">
    <property type="entry name" value="HADHALOGNASE"/>
</dbReference>
<dbReference type="SFLD" id="SFLDG01129">
    <property type="entry name" value="C1.5:_HAD__Beta-PGM__Phosphata"/>
    <property type="match status" value="1"/>
</dbReference>
<sequence length="229" mass="25410">METLSGIKACVFDAYGTLFDVHAAAANCKPLLGEKSDQLSSLWRQKQLEYTWLRSLMGEYADFWDITRDALDYAMAGVKLADPDIRARLLDLYWELDAYPEVPEMLTELKSNDLKTAILSNGSPDMLTAAVNSAGLPSLLDQVHSVADIGIFKPAPIVYQMSVDRLGVSADEICFMSSNAWDAAGAAHFGFQVVWVNRFNQPPERLPGKPKAVLPDLTKLSELLREARR</sequence>
<organism evidence="4 5">
    <name type="scientific">Aestuariispira insulae</name>
    <dbReference type="NCBI Taxonomy" id="1461337"/>
    <lineage>
        <taxon>Bacteria</taxon>
        <taxon>Pseudomonadati</taxon>
        <taxon>Pseudomonadota</taxon>
        <taxon>Alphaproteobacteria</taxon>
        <taxon>Rhodospirillales</taxon>
        <taxon>Kiloniellaceae</taxon>
        <taxon>Aestuariispira</taxon>
    </lineage>
</organism>
<comment type="function">
    <text evidence="3">Catalyzes the hydrolytic dehalogenation of small (S)-2-haloalkanoic acids to yield the corresponding (R)-2-hydroxyalkanoic acids.</text>
</comment>
<dbReference type="NCBIfam" id="TIGR01493">
    <property type="entry name" value="HAD-SF-IA-v2"/>
    <property type="match status" value="1"/>
</dbReference>